<dbReference type="PANTHER" id="PTHR23046">
    <property type="entry name" value="PHOSPHORIBOSYLAMINOIMIDAZOLE CARBOXYLASE CATALYTIC SUBUNIT"/>
    <property type="match status" value="1"/>
</dbReference>
<keyword evidence="2 3" id="KW-0413">Isomerase</keyword>
<keyword evidence="7" id="KW-1185">Reference proteome</keyword>
<accession>A0ABS7R7I5</accession>
<name>A0ABS7R7I5_9HYPH</name>
<evidence type="ECO:0000313" key="6">
    <source>
        <dbReference type="EMBL" id="MBY8916315.1"/>
    </source>
</evidence>
<dbReference type="Gene3D" id="3.40.50.1970">
    <property type="match status" value="1"/>
</dbReference>
<dbReference type="SMART" id="SM01001">
    <property type="entry name" value="AIRC"/>
    <property type="match status" value="1"/>
</dbReference>
<feature type="binding site" evidence="3">
    <location>
        <position position="17"/>
    </location>
    <ligand>
        <name>substrate</name>
    </ligand>
</feature>
<dbReference type="InterPro" id="IPR000031">
    <property type="entry name" value="PurE_dom"/>
</dbReference>
<evidence type="ECO:0000256" key="1">
    <source>
        <dbReference type="ARBA" id="ARBA00022755"/>
    </source>
</evidence>
<dbReference type="RefSeq" id="WP_065816908.1">
    <property type="nucleotide sequence ID" value="NZ_CBDDPV010000002.1"/>
</dbReference>
<reference evidence="6 7" key="1">
    <citation type="submission" date="2021-06" db="EMBL/GenBank/DDBJ databases">
        <title>Nitratireductor porphyridii sp. nov., isolated from a small marine red alga, Porphyridium purpureum in South Korea.</title>
        <authorList>
            <person name="Kim K.H."/>
            <person name="Kristyanto S."/>
            <person name="Jeon C.O."/>
        </authorList>
    </citation>
    <scope>NUCLEOTIDE SEQUENCE [LARGE SCALE GENOMIC DNA]</scope>
    <source>
        <strain evidence="6 7">R6</strain>
    </source>
</reference>
<dbReference type="PIRSF" id="PIRSF001338">
    <property type="entry name" value="AIR_carboxylase"/>
    <property type="match status" value="1"/>
</dbReference>
<feature type="domain" description="PurE" evidence="5">
    <location>
        <begin position="6"/>
        <end position="157"/>
    </location>
</feature>
<dbReference type="EMBL" id="JAHSQO010000002">
    <property type="protein sequence ID" value="MBY8916315.1"/>
    <property type="molecule type" value="Genomic_DNA"/>
</dbReference>
<comment type="function">
    <text evidence="3 4">Catalyzes the conversion of N5-carboxyaminoimidazole ribonucleotide (N5-CAIR) to 4-carboxy-5-aminoimidazole ribonucleotide (CAIR).</text>
</comment>
<sequence length="163" mass="17112">MAERSARVAIIMGSQSDWATMRHAADTLDQLGVEYEARIVSAHRTPERLYDFARNARDEGFQTIIAGAGGAAHLPGMTAAMTPLPVFGVPVESKALSGQDSLLSIVQMPAGIPVGTLAIGRAGAINAALLSAAVLALQDDSLADRLDAWRAEQTAQVADYPVD</sequence>
<dbReference type="GO" id="GO:0034023">
    <property type="term" value="F:5-(carboxyamino)imidazole ribonucleotide mutase activity"/>
    <property type="evidence" value="ECO:0007669"/>
    <property type="project" value="UniProtKB-EC"/>
</dbReference>
<comment type="catalytic activity">
    <reaction evidence="3 4">
        <text>5-carboxyamino-1-(5-phospho-D-ribosyl)imidazole + H(+) = 5-amino-1-(5-phospho-D-ribosyl)imidazole-4-carboxylate</text>
        <dbReference type="Rhea" id="RHEA:13193"/>
        <dbReference type="ChEBI" id="CHEBI:15378"/>
        <dbReference type="ChEBI" id="CHEBI:58730"/>
        <dbReference type="ChEBI" id="CHEBI:77657"/>
        <dbReference type="EC" id="5.4.99.18"/>
    </reaction>
</comment>
<feature type="binding site" evidence="3">
    <location>
        <position position="14"/>
    </location>
    <ligand>
        <name>substrate</name>
    </ligand>
</feature>
<comment type="pathway">
    <text evidence="3 4">Purine metabolism; IMP biosynthesis via de novo pathway; 5-amino-1-(5-phospho-D-ribosyl)imidazole-4-carboxylate from 5-amino-1-(5-phospho-D-ribosyl)imidazole (N5-CAIR route): step 2/2.</text>
</comment>
<protein>
    <recommendedName>
        <fullName evidence="3 4">N5-carboxyaminoimidazole ribonucleotide mutase</fullName>
        <shortName evidence="3 4">N5-CAIR mutase</shortName>
        <ecNumber evidence="3 4">5.4.99.18</ecNumber>
    </recommendedName>
    <alternativeName>
        <fullName evidence="3">5-(carboxyamino)imidazole ribonucleotide mutase</fullName>
    </alternativeName>
</protein>
<keyword evidence="6" id="KW-0456">Lyase</keyword>
<evidence type="ECO:0000259" key="5">
    <source>
        <dbReference type="SMART" id="SM01001"/>
    </source>
</evidence>
<dbReference type="NCBIfam" id="TIGR01162">
    <property type="entry name" value="purE"/>
    <property type="match status" value="1"/>
</dbReference>
<dbReference type="HAMAP" id="MF_01929">
    <property type="entry name" value="PurE_classI"/>
    <property type="match status" value="1"/>
</dbReference>
<dbReference type="Proteomes" id="UP000777661">
    <property type="component" value="Unassembled WGS sequence"/>
</dbReference>
<dbReference type="GO" id="GO:0004638">
    <property type="term" value="F:phosphoribosylaminoimidazole carboxylase activity"/>
    <property type="evidence" value="ECO:0007669"/>
    <property type="project" value="UniProtKB-EC"/>
</dbReference>
<dbReference type="InterPro" id="IPR033747">
    <property type="entry name" value="PurE_ClassI"/>
</dbReference>
<dbReference type="Pfam" id="PF00731">
    <property type="entry name" value="AIRC"/>
    <property type="match status" value="1"/>
</dbReference>
<dbReference type="InterPro" id="IPR024694">
    <property type="entry name" value="PurE_prokaryotes"/>
</dbReference>
<comment type="similarity">
    <text evidence="3">Belongs to the AIR carboxylase family. Class I subfamily.</text>
</comment>
<comment type="caution">
    <text evidence="6">The sequence shown here is derived from an EMBL/GenBank/DDBJ whole genome shotgun (WGS) entry which is preliminary data.</text>
</comment>
<feature type="binding site" evidence="3">
    <location>
        <position position="44"/>
    </location>
    <ligand>
        <name>substrate</name>
    </ligand>
</feature>
<evidence type="ECO:0000256" key="2">
    <source>
        <dbReference type="ARBA" id="ARBA00023235"/>
    </source>
</evidence>
<dbReference type="SUPFAM" id="SSF52255">
    <property type="entry name" value="N5-CAIR mutase (phosphoribosylaminoimidazole carboxylase, PurE)"/>
    <property type="match status" value="1"/>
</dbReference>
<evidence type="ECO:0000313" key="7">
    <source>
        <dbReference type="Proteomes" id="UP000777661"/>
    </source>
</evidence>
<dbReference type="PANTHER" id="PTHR23046:SF2">
    <property type="entry name" value="PHOSPHORIBOSYLAMINOIMIDAZOLE CARBOXYLASE"/>
    <property type="match status" value="1"/>
</dbReference>
<dbReference type="EC" id="5.4.99.18" evidence="3 4"/>
<gene>
    <name evidence="3 6" type="primary">purE</name>
    <name evidence="6" type="ORF">KVG22_06940</name>
</gene>
<evidence type="ECO:0000256" key="3">
    <source>
        <dbReference type="HAMAP-Rule" id="MF_01929"/>
    </source>
</evidence>
<proteinExistence type="inferred from homology"/>
<organism evidence="6 7">
    <name type="scientific">Nitratireductor rhodophyticola</name>
    <dbReference type="NCBI Taxonomy" id="2854036"/>
    <lineage>
        <taxon>Bacteria</taxon>
        <taxon>Pseudomonadati</taxon>
        <taxon>Pseudomonadota</taxon>
        <taxon>Alphaproteobacteria</taxon>
        <taxon>Hyphomicrobiales</taxon>
        <taxon>Phyllobacteriaceae</taxon>
        <taxon>Nitratireductor</taxon>
    </lineage>
</organism>
<evidence type="ECO:0000256" key="4">
    <source>
        <dbReference type="PIRNR" id="PIRNR001338"/>
    </source>
</evidence>
<keyword evidence="1 3" id="KW-0658">Purine biosynthesis</keyword>